<keyword evidence="10" id="KW-1185">Reference proteome</keyword>
<feature type="transmembrane region" description="Helical" evidence="8">
    <location>
        <begin position="141"/>
        <end position="161"/>
    </location>
</feature>
<evidence type="ECO:0000256" key="8">
    <source>
        <dbReference type="SAM" id="Phobius"/>
    </source>
</evidence>
<accession>A0A922L6Q6</accession>
<evidence type="ECO:0000313" key="10">
    <source>
        <dbReference type="Proteomes" id="UP000790347"/>
    </source>
</evidence>
<dbReference type="Proteomes" id="UP000790347">
    <property type="component" value="Unassembled WGS sequence"/>
</dbReference>
<dbReference type="InterPro" id="IPR011990">
    <property type="entry name" value="TPR-like_helical_dom_sf"/>
</dbReference>
<comment type="caution">
    <text evidence="9">The sequence shown here is derived from an EMBL/GenBank/DDBJ whole genome shotgun (WGS) entry which is preliminary data.</text>
</comment>
<evidence type="ECO:0000256" key="2">
    <source>
        <dbReference type="ARBA" id="ARBA00004770"/>
    </source>
</evidence>
<evidence type="ECO:0000256" key="5">
    <source>
        <dbReference type="ARBA" id="ARBA00022778"/>
    </source>
</evidence>
<comment type="subcellular location">
    <subcellularLocation>
        <location evidence="1">Cell projection</location>
        <location evidence="1">Cilium</location>
    </subcellularLocation>
</comment>
<reference evidence="9" key="2">
    <citation type="journal article" date="2022" name="Res Sq">
        <title>Comparative Genomics Reveals Insights into the Divergent Evolution of Astigmatic Mites and Household Pest Adaptations.</title>
        <authorList>
            <person name="Xiong Q."/>
            <person name="Wan A.T.-Y."/>
            <person name="Liu X.-Y."/>
            <person name="Fung C.S.-H."/>
            <person name="Xiao X."/>
            <person name="Malainual N."/>
            <person name="Hou J."/>
            <person name="Wang L."/>
            <person name="Wang M."/>
            <person name="Yang K."/>
            <person name="Cui Y."/>
            <person name="Leung E."/>
            <person name="Nong W."/>
            <person name="Shin S.-K."/>
            <person name="Au S."/>
            <person name="Jeong K.Y."/>
            <person name="Chew F.T."/>
            <person name="Hui J."/>
            <person name="Leung T.F."/>
            <person name="Tungtrongchitr A."/>
            <person name="Zhong N."/>
            <person name="Liu Z."/>
            <person name="Tsui S."/>
        </authorList>
    </citation>
    <scope>NUCLEOTIDE SEQUENCE</scope>
    <source>
        <strain evidence="9">Derf</strain>
        <tissue evidence="9">Whole organism</tissue>
    </source>
</reference>
<dbReference type="PROSITE" id="PS01018">
    <property type="entry name" value="STEROL_REDUCT_2"/>
    <property type="match status" value="1"/>
</dbReference>
<feature type="transmembrane region" description="Helical" evidence="8">
    <location>
        <begin position="301"/>
        <end position="324"/>
    </location>
</feature>
<dbReference type="PROSITE" id="PS01017">
    <property type="entry name" value="STEROL_REDUCT_1"/>
    <property type="match status" value="1"/>
</dbReference>
<keyword evidence="4" id="KW-0677">Repeat</keyword>
<dbReference type="GO" id="GO:0006695">
    <property type="term" value="P:cholesterol biosynthetic process"/>
    <property type="evidence" value="ECO:0007669"/>
    <property type="project" value="UniProtKB-KW"/>
</dbReference>
<keyword evidence="5" id="KW-0756">Sterol biosynthesis</keyword>
<dbReference type="PANTHER" id="PTHR14781:SF0">
    <property type="entry name" value="INTRAFLAGELLAR TRANSPORT PROTEIN 56"/>
    <property type="match status" value="1"/>
</dbReference>
<dbReference type="PANTHER" id="PTHR14781">
    <property type="entry name" value="INTRAFLAGELLAR TRANSPORT PROTEIN 56"/>
    <property type="match status" value="1"/>
</dbReference>
<dbReference type="InterPro" id="IPR030511">
    <property type="entry name" value="TTC26"/>
</dbReference>
<evidence type="ECO:0000256" key="4">
    <source>
        <dbReference type="ARBA" id="ARBA00022737"/>
    </source>
</evidence>
<dbReference type="GO" id="GO:0016628">
    <property type="term" value="F:oxidoreductase activity, acting on the CH-CH group of donors, NAD or NADP as acceptor"/>
    <property type="evidence" value="ECO:0007669"/>
    <property type="project" value="InterPro"/>
</dbReference>
<sequence length="1001" mass="117075">MKTMLSLIQNIYHRLIRETIIPLLLLIISPNVAILLPYIVIYRKAELIETFKKHSVWNLTKHVWSSVDFFDGECWSIVIIALIWALLSLLILPGKKYYGPPTINNYRPQYWQTGFKFYLISMTITIPLIWHYSVLHLYYKIPNLIAILVVFGFVFCVFLYLKGLIAPDPGLYDMTGNPIFDFYWGIELYPQLGEYISLKAMINSRFGLWIWQLIVLICWKAHYELYNSQYGKGNIIFPMTTTTLLTTIYLAKFYYWEDGYMQTIDICVDRFGFYIAWGCIAAVPGFFTLPSLYLVKHSPNMNFIAIINLFIFILGLFSIFANYYTDYQRQLVRQTDGDCLIWSKKPVLIRAKYKDSNNVERNSVLLASGSWGMARHLNYLFELLIAFAFGAPALATSIIPYLYFLFIFILIIHRTMRDDDKCSKKYGRYWQEYCQLILSRYNLKQSSSKNDVDHNNVNKNKTNLIPSFEEFVNKRDYVGILTLIECNAGPYKNNMIQNEFWRAFAHFRLGEYKKAMETYDKIKRSSSSSKELIDSQQIANIELLSCCCKFYMGEFIDQKFIETYDGPNKLLAERLKIYLDLKNDEPTIESMDRIQKILSKTVEDQLCLASVHFYRNQYQEAIDIYKKILLEEKNYIALNVYIALCYYLLDYYDVSQEVLTLYLQKHPKSIIASNLKACNNYRLYNGTTAEIELRNLIESFPTNFSYAKDFIRHNLVVFLNGEGAYQVLPSLMTTIPEAKLNLTIFYLKNDKNDEADNLIKNVEPKIPIEYILKAIINSNIGQSQNSHEHLKIAQNYFQLVGSSPAECDTIQGRQCMASYFFLIRQFEEVVLYLSSIKSYFYNDDAFNFNYGQAKMMIHCFKEAEEAFLMIENENLKKDLVYICCLTRCFIMNGKPTKAWDMYLKYQQSKESTILLHLIANDCYKMGHFLVALRAFDVLEKLDKSPEYWEGKRGAAAGVLQMIVNKHDPIEHLYEAIKLLRTSTNPQANQMITIMKNYSHEM</sequence>
<keyword evidence="5" id="KW-0753">Steroid metabolism</keyword>
<dbReference type="GO" id="GO:0035720">
    <property type="term" value="P:intraciliary anterograde transport"/>
    <property type="evidence" value="ECO:0007669"/>
    <property type="project" value="TreeGrafter"/>
</dbReference>
<evidence type="ECO:0000313" key="9">
    <source>
        <dbReference type="EMBL" id="KAH9521333.1"/>
    </source>
</evidence>
<dbReference type="Gene3D" id="1.20.120.1630">
    <property type="match status" value="1"/>
</dbReference>
<evidence type="ECO:0000256" key="7">
    <source>
        <dbReference type="ARBA" id="ARBA00023273"/>
    </source>
</evidence>
<dbReference type="GO" id="GO:0030992">
    <property type="term" value="C:intraciliary transport particle B"/>
    <property type="evidence" value="ECO:0007669"/>
    <property type="project" value="TreeGrafter"/>
</dbReference>
<dbReference type="GO" id="GO:0035735">
    <property type="term" value="P:intraciliary transport involved in cilium assembly"/>
    <property type="evidence" value="ECO:0007669"/>
    <property type="project" value="TreeGrafter"/>
</dbReference>
<keyword evidence="5" id="KW-0153">Cholesterol metabolism</keyword>
<gene>
    <name evidence="9" type="primary">TTC26</name>
    <name evidence="9" type="ORF">DERF_004999</name>
</gene>
<feature type="transmembrane region" description="Helical" evidence="8">
    <location>
        <begin position="383"/>
        <end position="412"/>
    </location>
</feature>
<keyword evidence="8" id="KW-0472">Membrane</keyword>
<evidence type="ECO:0000256" key="6">
    <source>
        <dbReference type="ARBA" id="ARBA00022803"/>
    </source>
</evidence>
<reference evidence="9" key="1">
    <citation type="submission" date="2013-05" db="EMBL/GenBank/DDBJ databases">
        <authorList>
            <person name="Yim A.K.Y."/>
            <person name="Chan T.F."/>
            <person name="Ji K.M."/>
            <person name="Liu X.Y."/>
            <person name="Zhou J.W."/>
            <person name="Li R.Q."/>
            <person name="Yang K.Y."/>
            <person name="Li J."/>
            <person name="Li M."/>
            <person name="Law P.T.W."/>
            <person name="Wu Y.L."/>
            <person name="Cai Z.L."/>
            <person name="Qin H."/>
            <person name="Bao Y."/>
            <person name="Leung R.K.K."/>
            <person name="Ng P.K.S."/>
            <person name="Zou J."/>
            <person name="Zhong X.J."/>
            <person name="Ran P.X."/>
            <person name="Zhong N.S."/>
            <person name="Liu Z.G."/>
            <person name="Tsui S.K.W."/>
        </authorList>
    </citation>
    <scope>NUCLEOTIDE SEQUENCE</scope>
    <source>
        <strain evidence="9">Derf</strain>
        <tissue evidence="9">Whole organism</tissue>
    </source>
</reference>
<dbReference type="Gene3D" id="1.25.40.10">
    <property type="entry name" value="Tetratricopeptide repeat domain"/>
    <property type="match status" value="1"/>
</dbReference>
<dbReference type="Pfam" id="PF01222">
    <property type="entry name" value="ERG4_ERG24"/>
    <property type="match status" value="1"/>
</dbReference>
<keyword evidence="5" id="KW-0752">Steroid biosynthesis</keyword>
<feature type="transmembrane region" description="Helical" evidence="8">
    <location>
        <begin position="115"/>
        <end position="135"/>
    </location>
</feature>
<keyword evidence="5" id="KW-1207">Sterol metabolism</keyword>
<dbReference type="SUPFAM" id="SSF48452">
    <property type="entry name" value="TPR-like"/>
    <property type="match status" value="2"/>
</dbReference>
<evidence type="ECO:0000256" key="3">
    <source>
        <dbReference type="ARBA" id="ARBA00007834"/>
    </source>
</evidence>
<evidence type="ECO:0000256" key="1">
    <source>
        <dbReference type="ARBA" id="ARBA00004138"/>
    </source>
</evidence>
<feature type="transmembrane region" description="Helical" evidence="8">
    <location>
        <begin position="206"/>
        <end position="223"/>
    </location>
</feature>
<comment type="pathway">
    <text evidence="2">Steroid biosynthesis; cholesterol biosynthesis.</text>
</comment>
<dbReference type="AlphaFoldDB" id="A0A922L6Q6"/>
<dbReference type="GO" id="GO:0120170">
    <property type="term" value="F:intraciliary transport particle B binding"/>
    <property type="evidence" value="ECO:0007669"/>
    <property type="project" value="TreeGrafter"/>
</dbReference>
<keyword evidence="5" id="KW-0444">Lipid biosynthesis</keyword>
<keyword evidence="5" id="KW-0152">Cholesterol biosynthesis</keyword>
<feature type="transmembrane region" description="Helical" evidence="8">
    <location>
        <begin position="20"/>
        <end position="41"/>
    </location>
</feature>
<dbReference type="InterPro" id="IPR018083">
    <property type="entry name" value="Sterol_reductase_CS"/>
</dbReference>
<keyword evidence="5" id="KW-0443">Lipid metabolism</keyword>
<dbReference type="GO" id="GO:0036064">
    <property type="term" value="C:ciliary basal body"/>
    <property type="evidence" value="ECO:0007669"/>
    <property type="project" value="TreeGrafter"/>
</dbReference>
<keyword evidence="7" id="KW-0966">Cell projection</keyword>
<feature type="transmembrane region" description="Helical" evidence="8">
    <location>
        <begin position="235"/>
        <end position="251"/>
    </location>
</feature>
<organism evidence="9 10">
    <name type="scientific">Dermatophagoides farinae</name>
    <name type="common">American house dust mite</name>
    <dbReference type="NCBI Taxonomy" id="6954"/>
    <lineage>
        <taxon>Eukaryota</taxon>
        <taxon>Metazoa</taxon>
        <taxon>Ecdysozoa</taxon>
        <taxon>Arthropoda</taxon>
        <taxon>Chelicerata</taxon>
        <taxon>Arachnida</taxon>
        <taxon>Acari</taxon>
        <taxon>Acariformes</taxon>
        <taxon>Sarcoptiformes</taxon>
        <taxon>Astigmata</taxon>
        <taxon>Psoroptidia</taxon>
        <taxon>Analgoidea</taxon>
        <taxon>Pyroglyphidae</taxon>
        <taxon>Dermatophagoidinae</taxon>
        <taxon>Dermatophagoides</taxon>
    </lineage>
</organism>
<keyword evidence="6" id="KW-0802">TPR repeat</keyword>
<name>A0A922L6Q6_DERFA</name>
<proteinExistence type="inferred from homology"/>
<keyword evidence="8" id="KW-0812">Transmembrane</keyword>
<feature type="transmembrane region" description="Helical" evidence="8">
    <location>
        <begin position="75"/>
        <end position="94"/>
    </location>
</feature>
<feature type="transmembrane region" description="Helical" evidence="8">
    <location>
        <begin position="271"/>
        <end position="295"/>
    </location>
</feature>
<comment type="similarity">
    <text evidence="3">Belongs to the IFT56 family.</text>
</comment>
<dbReference type="GO" id="GO:0016020">
    <property type="term" value="C:membrane"/>
    <property type="evidence" value="ECO:0007669"/>
    <property type="project" value="InterPro"/>
</dbReference>
<keyword evidence="8" id="KW-1133">Transmembrane helix</keyword>
<dbReference type="EMBL" id="ASGP02000002">
    <property type="protein sequence ID" value="KAH9521333.1"/>
    <property type="molecule type" value="Genomic_DNA"/>
</dbReference>
<dbReference type="InterPro" id="IPR001171">
    <property type="entry name" value="ERG24_DHCR-like"/>
</dbReference>
<protein>
    <submittedName>
        <fullName evidence="9">Intraflagellar transport protein 56</fullName>
    </submittedName>
</protein>
<dbReference type="GO" id="GO:0097546">
    <property type="term" value="C:ciliary base"/>
    <property type="evidence" value="ECO:0007669"/>
    <property type="project" value="TreeGrafter"/>
</dbReference>